<evidence type="ECO:0000259" key="1">
    <source>
        <dbReference type="Pfam" id="PF00534"/>
    </source>
</evidence>
<dbReference type="Gene3D" id="3.40.50.2000">
    <property type="entry name" value="Glycogen Phosphorylase B"/>
    <property type="match status" value="2"/>
</dbReference>
<dbReference type="RefSeq" id="WP_011371823.1">
    <property type="nucleotide sequence ID" value="NC_007575.1"/>
</dbReference>
<dbReference type="AlphaFoldDB" id="Q30U63"/>
<dbReference type="STRING" id="326298.Suden_0187"/>
<sequence length="376" mass="43174">MKKILFLTQNLDIGGVQKSVSMLANSLSDIYDCSLLLFEESKPICYLLRENITVETVQMQKMDLSDEDSGINIFNYRKKELSKFVQKLRPDLIFSYEDYHNILSLSIDSDAKRIISCRISLKNVYTKSSRVHLLTPDFYFENITKLYKNAQAVVCVSDFIKKELLDISEKINALNIYNGIDKSMILEQSSKEVNLDFSYILHVGRLHPQKGQKDLIRAYHKIHANISQNLLLIGEGLLRDELQEMINSYNLSHRVFLMGNISEPYHYMHKADFCIMPSYQEGFSNTVLEMLSTSALIASKYSGYDEILNDYGNLFDVGDIDALSALILKYSNDKSITKELKKLQKNDVEPFTTEKSMQNYKQLISHVLLGVVKCAE</sequence>
<keyword evidence="2" id="KW-0808">Transferase</keyword>
<dbReference type="PANTHER" id="PTHR12526">
    <property type="entry name" value="GLYCOSYLTRANSFERASE"/>
    <property type="match status" value="1"/>
</dbReference>
<dbReference type="HOGENOM" id="CLU_009583_0_0_7"/>
<dbReference type="PANTHER" id="PTHR12526:SF630">
    <property type="entry name" value="GLYCOSYLTRANSFERASE"/>
    <property type="match status" value="1"/>
</dbReference>
<dbReference type="OrthoDB" id="6286688at2"/>
<keyword evidence="3" id="KW-1185">Reference proteome</keyword>
<feature type="domain" description="Glycosyl transferase family 1" evidence="1">
    <location>
        <begin position="192"/>
        <end position="345"/>
    </location>
</feature>
<dbReference type="InterPro" id="IPR001296">
    <property type="entry name" value="Glyco_trans_1"/>
</dbReference>
<dbReference type="eggNOG" id="COG0438">
    <property type="taxonomic scope" value="Bacteria"/>
</dbReference>
<dbReference type="KEGG" id="tdn:Suden_0187"/>
<dbReference type="GO" id="GO:0016757">
    <property type="term" value="F:glycosyltransferase activity"/>
    <property type="evidence" value="ECO:0007669"/>
    <property type="project" value="InterPro"/>
</dbReference>
<dbReference type="Pfam" id="PF00534">
    <property type="entry name" value="Glycos_transf_1"/>
    <property type="match status" value="1"/>
</dbReference>
<dbReference type="CDD" id="cd03811">
    <property type="entry name" value="GT4_GT28_WabH-like"/>
    <property type="match status" value="1"/>
</dbReference>
<reference evidence="2 3" key="1">
    <citation type="journal article" date="2008" name="Appl. Environ. Microbiol.">
        <title>Genome of the epsilonproteobacterial chemolithoautotroph Sulfurimonas denitrificans.</title>
        <authorList>
            <person name="Sievert S.M."/>
            <person name="Scott K.M."/>
            <person name="Klotz M.G."/>
            <person name="Chain P.S.G."/>
            <person name="Hauser L.J."/>
            <person name="Hemp J."/>
            <person name="Huegler M."/>
            <person name="Land M."/>
            <person name="Lapidus A."/>
            <person name="Larimer F.W."/>
            <person name="Lucas S."/>
            <person name="Malfatti S.A."/>
            <person name="Meyer F."/>
            <person name="Paulsen I.T."/>
            <person name="Ren Q."/>
            <person name="Simon J."/>
            <person name="Bailey K."/>
            <person name="Diaz E."/>
            <person name="Fitzpatrick K.A."/>
            <person name="Glover B."/>
            <person name="Gwatney N."/>
            <person name="Korajkic A."/>
            <person name="Long A."/>
            <person name="Mobberley J.M."/>
            <person name="Pantry S.N."/>
            <person name="Pazder G."/>
            <person name="Peterson S."/>
            <person name="Quintanilla J.D."/>
            <person name="Sprinkle R."/>
            <person name="Stephens J."/>
            <person name="Thomas P."/>
            <person name="Vaughn R."/>
            <person name="Weber M.J."/>
            <person name="Wooten L.L."/>
        </authorList>
    </citation>
    <scope>NUCLEOTIDE SEQUENCE [LARGE SCALE GENOMIC DNA]</scope>
    <source>
        <strain evidence="3">ATCC 33889 / DSM 1251</strain>
    </source>
</reference>
<dbReference type="SUPFAM" id="SSF53756">
    <property type="entry name" value="UDP-Glycosyltransferase/glycogen phosphorylase"/>
    <property type="match status" value="1"/>
</dbReference>
<organism evidence="2 3">
    <name type="scientific">Sulfurimonas denitrificans (strain ATCC 33889 / DSM 1251)</name>
    <name type="common">Thiomicrospira denitrificans (strain ATCC 33889 / DSM 1251)</name>
    <dbReference type="NCBI Taxonomy" id="326298"/>
    <lineage>
        <taxon>Bacteria</taxon>
        <taxon>Pseudomonadati</taxon>
        <taxon>Campylobacterota</taxon>
        <taxon>Epsilonproteobacteria</taxon>
        <taxon>Campylobacterales</taxon>
        <taxon>Sulfurimonadaceae</taxon>
        <taxon>Sulfurimonas</taxon>
    </lineage>
</organism>
<dbReference type="EMBL" id="CP000153">
    <property type="protein sequence ID" value="ABB43468.1"/>
    <property type="molecule type" value="Genomic_DNA"/>
</dbReference>
<accession>Q30U63</accession>
<dbReference type="Proteomes" id="UP000002714">
    <property type="component" value="Chromosome"/>
</dbReference>
<name>Q30U63_SULDN</name>
<dbReference type="CAZy" id="GT4">
    <property type="family name" value="Glycosyltransferase Family 4"/>
</dbReference>
<gene>
    <name evidence="2" type="ordered locus">Suden_0187</name>
</gene>
<evidence type="ECO:0000313" key="2">
    <source>
        <dbReference type="EMBL" id="ABB43468.1"/>
    </source>
</evidence>
<proteinExistence type="predicted"/>
<protein>
    <submittedName>
        <fullName evidence="2">Glycosyl transferase, group 1</fullName>
    </submittedName>
</protein>
<evidence type="ECO:0000313" key="3">
    <source>
        <dbReference type="Proteomes" id="UP000002714"/>
    </source>
</evidence>